<gene>
    <name evidence="1" type="ORF">Ccrd_017547</name>
</gene>
<reference evidence="1 2" key="1">
    <citation type="journal article" date="2016" name="Sci. Rep.">
        <title>The genome sequence of the outbreeding globe artichoke constructed de novo incorporating a phase-aware low-pass sequencing strategy of F1 progeny.</title>
        <authorList>
            <person name="Scaglione D."/>
            <person name="Reyes-Chin-Wo S."/>
            <person name="Acquadro A."/>
            <person name="Froenicke L."/>
            <person name="Portis E."/>
            <person name="Beitel C."/>
            <person name="Tirone M."/>
            <person name="Mauro R."/>
            <person name="Lo Monaco A."/>
            <person name="Mauromicale G."/>
            <person name="Faccioli P."/>
            <person name="Cattivelli L."/>
            <person name="Rieseberg L."/>
            <person name="Michelmore R."/>
            <person name="Lanteri S."/>
        </authorList>
    </citation>
    <scope>NUCLEOTIDE SEQUENCE [LARGE SCALE GENOMIC DNA]</scope>
    <source>
        <strain evidence="1">2C</strain>
    </source>
</reference>
<proteinExistence type="predicted"/>
<evidence type="ECO:0000313" key="2">
    <source>
        <dbReference type="Proteomes" id="UP000243975"/>
    </source>
</evidence>
<dbReference type="PANTHER" id="PTHR33219:SF10">
    <property type="entry name" value="OS07G0185300 PROTEIN"/>
    <property type="match status" value="1"/>
</dbReference>
<dbReference type="GO" id="GO:0009507">
    <property type="term" value="C:chloroplast"/>
    <property type="evidence" value="ECO:0007669"/>
    <property type="project" value="TreeGrafter"/>
</dbReference>
<dbReference type="GO" id="GO:0010020">
    <property type="term" value="P:chloroplast fission"/>
    <property type="evidence" value="ECO:0007669"/>
    <property type="project" value="TreeGrafter"/>
</dbReference>
<dbReference type="InterPro" id="IPR003425">
    <property type="entry name" value="CCB3/YggT"/>
</dbReference>
<dbReference type="EMBL" id="LEKV01002305">
    <property type="protein sequence ID" value="KVI04151.1"/>
    <property type="molecule type" value="Genomic_DNA"/>
</dbReference>
<name>A0A103Y7W0_CYNCS</name>
<sequence length="218" mass="23531">MASSSSSSSLSLMASQTLIPQNPTFLHPHRPSIVSLSKPKFPFSPKSLRFSLANPKKSLIIASSSSTVSPNPPAESLLIGSTRTITTLVAIALAASKVFAQKISTIAVNSNLHKNVLSITGPLFFATMSGRSGRLHTPLTVVAAGMAKWLDIYSGVLLVRVLLSWFPNIPWDRQPLSAIRLQVYGYGFYGLFISVVKVGLSLSSNFARFSYIHKQVVV</sequence>
<organism evidence="1 2">
    <name type="scientific">Cynara cardunculus var. scolymus</name>
    <name type="common">Globe artichoke</name>
    <name type="synonym">Cynara scolymus</name>
    <dbReference type="NCBI Taxonomy" id="59895"/>
    <lineage>
        <taxon>Eukaryota</taxon>
        <taxon>Viridiplantae</taxon>
        <taxon>Streptophyta</taxon>
        <taxon>Embryophyta</taxon>
        <taxon>Tracheophyta</taxon>
        <taxon>Spermatophyta</taxon>
        <taxon>Magnoliopsida</taxon>
        <taxon>eudicotyledons</taxon>
        <taxon>Gunneridae</taxon>
        <taxon>Pentapetalae</taxon>
        <taxon>asterids</taxon>
        <taxon>campanulids</taxon>
        <taxon>Asterales</taxon>
        <taxon>Asteraceae</taxon>
        <taxon>Carduoideae</taxon>
        <taxon>Cardueae</taxon>
        <taxon>Carduinae</taxon>
        <taxon>Cynara</taxon>
    </lineage>
</organism>
<dbReference type="Gramene" id="KVI04151">
    <property type="protein sequence ID" value="KVI04151"/>
    <property type="gene ID" value="Ccrd_017547"/>
</dbReference>
<dbReference type="PANTHER" id="PTHR33219">
    <property type="entry name" value="YLMG HOMOLOG PROTEIN 2, CHLOROPLASTIC"/>
    <property type="match status" value="1"/>
</dbReference>
<dbReference type="Proteomes" id="UP000243975">
    <property type="component" value="Unassembled WGS sequence"/>
</dbReference>
<dbReference type="GO" id="GO:0016020">
    <property type="term" value="C:membrane"/>
    <property type="evidence" value="ECO:0007669"/>
    <property type="project" value="InterPro"/>
</dbReference>
<dbReference type="STRING" id="59895.A0A103Y7W0"/>
<dbReference type="AlphaFoldDB" id="A0A103Y7W0"/>
<accession>A0A103Y7W0</accession>
<evidence type="ECO:0000313" key="1">
    <source>
        <dbReference type="EMBL" id="KVI04151.1"/>
    </source>
</evidence>
<protein>
    <submittedName>
        <fullName evidence="1">Uncharacterized protein</fullName>
    </submittedName>
</protein>
<comment type="caution">
    <text evidence="1">The sequence shown here is derived from an EMBL/GenBank/DDBJ whole genome shotgun (WGS) entry which is preliminary data.</text>
</comment>
<dbReference type="OMA" id="FLHKACN"/>
<keyword evidence="2" id="KW-1185">Reference proteome</keyword>